<dbReference type="EMBL" id="JALEMU010000096">
    <property type="protein sequence ID" value="MCI5755850.1"/>
    <property type="molecule type" value="Genomic_DNA"/>
</dbReference>
<gene>
    <name evidence="1" type="ORF">MR241_06095</name>
</gene>
<sequence>MGNTILPWDSAVSLSGGRYINAADLIIGRDAVKGMRAVGFAAAESDADYDRFRKFLSAVPFMEGHRSVTAASAILDTVCGMKLNDDPDEIWEECGLALSRSRIDRPGLASLLGFRDIFARVRPGEAVPEQDNIRIRIHPVYDLGRVDGGLFASGSLDAFSEYTDGALAELCVRGGRAVRISLGDYSFDRNSRKREIDCIAKNLADGKPVTAGERNQLLTAVMICLSAAAKKHGMRLITETDSISALSDLYAYLGMNGIIPESVIVTRYSDELAGFIGEFGFSTGDGKPGIAAALHDPSAAAEAIPLGCVLVRTDCAVDIQGLAALPQSDRFPSGGTAALRIFL</sequence>
<protein>
    <submittedName>
        <fullName evidence="1">Uncharacterized protein</fullName>
    </submittedName>
</protein>
<dbReference type="Proteomes" id="UP001139365">
    <property type="component" value="Unassembled WGS sequence"/>
</dbReference>
<reference evidence="1 2" key="1">
    <citation type="submission" date="2022-03" db="EMBL/GenBank/DDBJ databases">
        <title>Metagenome-assembled genomes from swine fecal metagenomes.</title>
        <authorList>
            <person name="Holman D.B."/>
            <person name="Kommadath A."/>
        </authorList>
    </citation>
    <scope>NUCLEOTIDE SEQUENCE [LARGE SCALE GENOMIC DNA]</scope>
    <source>
        <strain evidence="1">SUG147</strain>
    </source>
</reference>
<organism evidence="1 2">
    <name type="scientific">Candidatus Colimorpha enterica</name>
    <dbReference type="NCBI Taxonomy" id="3083063"/>
    <lineage>
        <taxon>Bacteria</taxon>
        <taxon>Pseudomonadati</taxon>
        <taxon>Bacteroidota</taxon>
        <taxon>Bacteroidia</taxon>
        <taxon>Bacteroidales</taxon>
        <taxon>Candidatus Colimorpha</taxon>
    </lineage>
</organism>
<dbReference type="AlphaFoldDB" id="A0AAE3K0D5"/>
<proteinExistence type="predicted"/>
<evidence type="ECO:0000313" key="1">
    <source>
        <dbReference type="EMBL" id="MCI5755850.1"/>
    </source>
</evidence>
<accession>A0AAE3K0D5</accession>
<comment type="caution">
    <text evidence="1">The sequence shown here is derived from an EMBL/GenBank/DDBJ whole genome shotgun (WGS) entry which is preliminary data.</text>
</comment>
<evidence type="ECO:0000313" key="2">
    <source>
        <dbReference type="Proteomes" id="UP001139365"/>
    </source>
</evidence>
<name>A0AAE3K0D5_9BACT</name>